<feature type="compositionally biased region" description="Low complexity" evidence="1">
    <location>
        <begin position="422"/>
        <end position="437"/>
    </location>
</feature>
<gene>
    <name evidence="3" type="ORF">GCM10009020_08050</name>
</gene>
<organism evidence="3 4">
    <name type="scientific">Natronoarchaeum mannanilyticum</name>
    <dbReference type="NCBI Taxonomy" id="926360"/>
    <lineage>
        <taxon>Archaea</taxon>
        <taxon>Methanobacteriati</taxon>
        <taxon>Methanobacteriota</taxon>
        <taxon>Stenosarchaea group</taxon>
        <taxon>Halobacteria</taxon>
        <taxon>Halobacteriales</taxon>
        <taxon>Natronoarchaeaceae</taxon>
    </lineage>
</organism>
<sequence length="594" mass="63829">MAVDESVDEMDRSGRAHSPQIGPSLSRRRMLQATAAGGATALGVSGQLPDRLDPTADAEAAVPLVLAGYAVGTAAAAGLGYVIGSNINGTDQAEFDQKNEYEQWVNAYTDARAARQEDKTVLTSLKSDARFLDSKAEEEATFAIYETALEGGTESDALTAAKNAIDRVYSVPEKNLITWWEQRYTLAVTLSERLIDSSTVKDKITPERAGNFEWDSSINSRLDGGTTRSYELLNGETHQITEWLDISNGRAHLFTPDHTAEVGTSGNLITDYLDARDDDSVSWPHSDNLTQYTVMPPDTGEFSEIDGSNYDYSFDSRQHLFNALEYSAIMRELHDSATATKDVAQSLVDNFFQAAKDGDLNLADMLAPSALAETAANADDFAEAALLFRSMNIPQATEAAVVEIPTAEGTESIQDGSGSGGNTTNTTNTSDSTTDSTLEYESGRFEGILAWTTPDGNTLPVGTTVPVGSFPGTFYFAFNYEDDAGNVQADVAELTDEFTIVRTENDSDELAFETRQMVTTDTSPEDARKILVENRDAENEAREETINVVMDDGGGGPMFPKLDAPDVPGGWLGGAAIIGGTITAVSAFVSKVLP</sequence>
<accession>A0AAV3T8S9</accession>
<dbReference type="EMBL" id="BAAADV010000001">
    <property type="protein sequence ID" value="GAA0665394.1"/>
    <property type="molecule type" value="Genomic_DNA"/>
</dbReference>
<dbReference type="InterPro" id="IPR058677">
    <property type="entry name" value="ORF4_N"/>
</dbReference>
<proteinExistence type="predicted"/>
<protein>
    <recommendedName>
        <fullName evidence="2">Envelope protein N-terminal domain-containing protein</fullName>
    </recommendedName>
</protein>
<feature type="region of interest" description="Disordered" evidence="1">
    <location>
        <begin position="409"/>
        <end position="439"/>
    </location>
</feature>
<feature type="domain" description="Envelope protein N-terminal" evidence="2">
    <location>
        <begin position="88"/>
        <end position="392"/>
    </location>
</feature>
<feature type="region of interest" description="Disordered" evidence="1">
    <location>
        <begin position="1"/>
        <end position="26"/>
    </location>
</feature>
<dbReference type="Pfam" id="PF26255">
    <property type="entry name" value="Viral_env_HRPV"/>
    <property type="match status" value="1"/>
</dbReference>
<evidence type="ECO:0000259" key="2">
    <source>
        <dbReference type="Pfam" id="PF26255"/>
    </source>
</evidence>
<evidence type="ECO:0000256" key="1">
    <source>
        <dbReference type="SAM" id="MobiDB-lite"/>
    </source>
</evidence>
<dbReference type="InterPro" id="IPR006311">
    <property type="entry name" value="TAT_signal"/>
</dbReference>
<evidence type="ECO:0000313" key="3">
    <source>
        <dbReference type="EMBL" id="GAA0665394.1"/>
    </source>
</evidence>
<keyword evidence="4" id="KW-1185">Reference proteome</keyword>
<reference evidence="3 4" key="1">
    <citation type="journal article" date="2019" name="Int. J. Syst. Evol. Microbiol.">
        <title>The Global Catalogue of Microorganisms (GCM) 10K type strain sequencing project: providing services to taxonomists for standard genome sequencing and annotation.</title>
        <authorList>
            <consortium name="The Broad Institute Genomics Platform"/>
            <consortium name="The Broad Institute Genome Sequencing Center for Infectious Disease"/>
            <person name="Wu L."/>
            <person name="Ma J."/>
        </authorList>
    </citation>
    <scope>NUCLEOTIDE SEQUENCE [LARGE SCALE GENOMIC DNA]</scope>
    <source>
        <strain evidence="3 4">JCM 16328</strain>
    </source>
</reference>
<dbReference type="PROSITE" id="PS51318">
    <property type="entry name" value="TAT"/>
    <property type="match status" value="1"/>
</dbReference>
<dbReference type="Proteomes" id="UP001500420">
    <property type="component" value="Unassembled WGS sequence"/>
</dbReference>
<name>A0AAV3T8S9_9EURY</name>
<evidence type="ECO:0000313" key="4">
    <source>
        <dbReference type="Proteomes" id="UP001500420"/>
    </source>
</evidence>
<comment type="caution">
    <text evidence="3">The sequence shown here is derived from an EMBL/GenBank/DDBJ whole genome shotgun (WGS) entry which is preliminary data.</text>
</comment>
<dbReference type="AlphaFoldDB" id="A0AAV3T8S9"/>